<name>A0AAN8XBH3_HALRR</name>
<dbReference type="AlphaFoldDB" id="A0AAN8XBH3"/>
<sequence length="107" mass="11367">KMSVPVLLVFLNCFTSCLMAINNRFVTTHTASATNFSIPEILAKLNVTMLNGTTSGENGKDRHMGGNGIMAGGSLTPLFGNSFISPWELQQLVGVCLSILGGSPYML</sequence>
<comment type="caution">
    <text evidence="2">The sequence shown here is derived from an EMBL/GenBank/DDBJ whole genome shotgun (WGS) entry which is preliminary data.</text>
</comment>
<keyword evidence="3" id="KW-1185">Reference proteome</keyword>
<evidence type="ECO:0000313" key="2">
    <source>
        <dbReference type="EMBL" id="KAK7077413.1"/>
    </source>
</evidence>
<dbReference type="Proteomes" id="UP001381693">
    <property type="component" value="Unassembled WGS sequence"/>
</dbReference>
<proteinExistence type="predicted"/>
<protein>
    <submittedName>
        <fullName evidence="2">Uncharacterized protein</fullName>
    </submittedName>
</protein>
<accession>A0AAN8XBH3</accession>
<dbReference type="EMBL" id="JAXCGZ010008914">
    <property type="protein sequence ID" value="KAK7077413.1"/>
    <property type="molecule type" value="Genomic_DNA"/>
</dbReference>
<keyword evidence="1" id="KW-0732">Signal</keyword>
<organism evidence="2 3">
    <name type="scientific">Halocaridina rubra</name>
    <name type="common">Hawaiian red shrimp</name>
    <dbReference type="NCBI Taxonomy" id="373956"/>
    <lineage>
        <taxon>Eukaryota</taxon>
        <taxon>Metazoa</taxon>
        <taxon>Ecdysozoa</taxon>
        <taxon>Arthropoda</taxon>
        <taxon>Crustacea</taxon>
        <taxon>Multicrustacea</taxon>
        <taxon>Malacostraca</taxon>
        <taxon>Eumalacostraca</taxon>
        <taxon>Eucarida</taxon>
        <taxon>Decapoda</taxon>
        <taxon>Pleocyemata</taxon>
        <taxon>Caridea</taxon>
        <taxon>Atyoidea</taxon>
        <taxon>Atyidae</taxon>
        <taxon>Halocaridina</taxon>
    </lineage>
</organism>
<feature type="signal peptide" evidence="1">
    <location>
        <begin position="1"/>
        <end position="20"/>
    </location>
</feature>
<evidence type="ECO:0000313" key="3">
    <source>
        <dbReference type="Proteomes" id="UP001381693"/>
    </source>
</evidence>
<reference evidence="2 3" key="1">
    <citation type="submission" date="2023-11" db="EMBL/GenBank/DDBJ databases">
        <title>Halocaridina rubra genome assembly.</title>
        <authorList>
            <person name="Smith C."/>
        </authorList>
    </citation>
    <scope>NUCLEOTIDE SEQUENCE [LARGE SCALE GENOMIC DNA]</scope>
    <source>
        <strain evidence="2">EP-1</strain>
        <tissue evidence="2">Whole</tissue>
    </source>
</reference>
<gene>
    <name evidence="2" type="ORF">SK128_016882</name>
</gene>
<evidence type="ECO:0000256" key="1">
    <source>
        <dbReference type="SAM" id="SignalP"/>
    </source>
</evidence>
<feature type="non-terminal residue" evidence="2">
    <location>
        <position position="1"/>
    </location>
</feature>
<feature type="chain" id="PRO_5043040502" evidence="1">
    <location>
        <begin position="21"/>
        <end position="107"/>
    </location>
</feature>